<organism evidence="1">
    <name type="scientific">Siphoviridae sp. ctrap8</name>
    <dbReference type="NCBI Taxonomy" id="2827955"/>
    <lineage>
        <taxon>Viruses</taxon>
        <taxon>Duplodnaviria</taxon>
        <taxon>Heunggongvirae</taxon>
        <taxon>Uroviricota</taxon>
        <taxon>Caudoviricetes</taxon>
    </lineage>
</organism>
<dbReference type="EMBL" id="BK032649">
    <property type="protein sequence ID" value="DAF53218.1"/>
    <property type="molecule type" value="Genomic_DNA"/>
</dbReference>
<protein>
    <submittedName>
        <fullName evidence="1">Uncharacterized protein</fullName>
    </submittedName>
</protein>
<sequence>MLFLCPKLNGTKLSGKCRRAVNGRKETMWR</sequence>
<proteinExistence type="predicted"/>
<accession>A0A8S5SRL3</accession>
<evidence type="ECO:0000313" key="1">
    <source>
        <dbReference type="EMBL" id="DAF53218.1"/>
    </source>
</evidence>
<name>A0A8S5SRL3_9CAUD</name>
<reference evidence="1" key="1">
    <citation type="journal article" date="2021" name="Proc. Natl. Acad. Sci. U.S.A.">
        <title>A Catalog of Tens of Thousands of Viruses from Human Metagenomes Reveals Hidden Associations with Chronic Diseases.</title>
        <authorList>
            <person name="Tisza M.J."/>
            <person name="Buck C.B."/>
        </authorList>
    </citation>
    <scope>NUCLEOTIDE SEQUENCE</scope>
    <source>
        <strain evidence="1">Ctrap8</strain>
    </source>
</reference>